<evidence type="ECO:0000313" key="3">
    <source>
        <dbReference type="Proteomes" id="UP000287171"/>
    </source>
</evidence>
<dbReference type="AlphaFoldDB" id="A0A402B9V7"/>
<feature type="domain" description="Beta-lactamase class A catalytic" evidence="1">
    <location>
        <begin position="424"/>
        <end position="472"/>
    </location>
</feature>
<comment type="caution">
    <text evidence="2">The sequence shown here is derived from an EMBL/GenBank/DDBJ whole genome shotgun (WGS) entry which is preliminary data.</text>
</comment>
<dbReference type="Gene3D" id="3.40.710.10">
    <property type="entry name" value="DD-peptidase/beta-lactamase superfamily"/>
    <property type="match status" value="1"/>
</dbReference>
<keyword evidence="3" id="KW-1185">Reference proteome</keyword>
<dbReference type="EMBL" id="BIFT01000001">
    <property type="protein sequence ID" value="GCE28164.1"/>
    <property type="molecule type" value="Genomic_DNA"/>
</dbReference>
<organism evidence="2 3">
    <name type="scientific">Dictyobacter alpinus</name>
    <dbReference type="NCBI Taxonomy" id="2014873"/>
    <lineage>
        <taxon>Bacteria</taxon>
        <taxon>Bacillati</taxon>
        <taxon>Chloroflexota</taxon>
        <taxon>Ktedonobacteria</taxon>
        <taxon>Ktedonobacterales</taxon>
        <taxon>Dictyobacteraceae</taxon>
        <taxon>Dictyobacter</taxon>
    </lineage>
</organism>
<evidence type="ECO:0000313" key="2">
    <source>
        <dbReference type="EMBL" id="GCE28164.1"/>
    </source>
</evidence>
<protein>
    <recommendedName>
        <fullName evidence="1">Beta-lactamase class A catalytic domain-containing protein</fullName>
    </recommendedName>
</protein>
<dbReference type="GO" id="GO:0046677">
    <property type="term" value="P:response to antibiotic"/>
    <property type="evidence" value="ECO:0007669"/>
    <property type="project" value="InterPro"/>
</dbReference>
<dbReference type="InterPro" id="IPR012338">
    <property type="entry name" value="Beta-lactam/transpept-like"/>
</dbReference>
<accession>A0A402B9V7</accession>
<dbReference type="PANTHER" id="PTHR35333:SF3">
    <property type="entry name" value="BETA-LACTAMASE-TYPE TRANSPEPTIDASE FOLD CONTAINING PROTEIN"/>
    <property type="match status" value="1"/>
</dbReference>
<dbReference type="RefSeq" id="WP_126628415.1">
    <property type="nucleotide sequence ID" value="NZ_BIFT01000001.1"/>
</dbReference>
<dbReference type="PANTHER" id="PTHR35333">
    <property type="entry name" value="BETA-LACTAMASE"/>
    <property type="match status" value="1"/>
</dbReference>
<name>A0A402B9V7_9CHLR</name>
<dbReference type="SUPFAM" id="SSF56601">
    <property type="entry name" value="beta-lactamase/transpeptidase-like"/>
    <property type="match status" value="1"/>
</dbReference>
<sequence>MDFQQKRQQANIKRTGKLMVCLGIVVFFFVLLLITDADTLLTNTIQMTHGLVDEKVVMANRAEQWEHNSNITPPYTNFTFLLQNEMIAPCFQRYYELYDGEHSLGNPLTDAFPVQQGWLQFFDNGALFYPLKHRLPVQFSSINLNEMIRMGTQDTQTGILRLPLLQALLTAGSLVPIGGQSSTATYADLRRASAPSFATPLPTKDQASYLSALSTQDVIIPVGQRGKTNIGHHVPQVFWNYLHRPMVAPNGWQKDFGLPLTEPLSFITKQNGLSHHMLTQAFLKDGLLLDLDTANVSGQPTIQRLTTGRDYLRTFNFPTIVLEKNQKIWTQQNAVLMKQLAIKRDSTSIGPHFPLKLLGDTVWFKGQLWYHIQWTTLKRGTDTGWIMSTDATFDAPVNLVSRTSIEALSPDLARYLASLGDNISVSVHDLSRQRTYVYNIDKQFTVASSIKVPIMLAFFDMLEQQQREPDEQEMYLLTTMIENSNNDSASILYYEKMGAAPGLTTFLQKYGIKDFTVDPEAWGSYQISAQAMVDLLTLLQTGGMLTRPHRAIALDLMRHIDPDQRFGVGDTAPSGASVAMKNGWLIDEDNLWAVNSSGIVTIKNETYIIAVYTRGQPTSEGGQSIINHVCKSIATLLA</sequence>
<feature type="domain" description="Beta-lactamase class A catalytic" evidence="1">
    <location>
        <begin position="476"/>
        <end position="613"/>
    </location>
</feature>
<dbReference type="Pfam" id="PF13354">
    <property type="entry name" value="Beta-lactamase2"/>
    <property type="match status" value="2"/>
</dbReference>
<dbReference type="Proteomes" id="UP000287171">
    <property type="component" value="Unassembled WGS sequence"/>
</dbReference>
<proteinExistence type="predicted"/>
<dbReference type="GO" id="GO:0008800">
    <property type="term" value="F:beta-lactamase activity"/>
    <property type="evidence" value="ECO:0007669"/>
    <property type="project" value="InterPro"/>
</dbReference>
<dbReference type="InterPro" id="IPR000871">
    <property type="entry name" value="Beta-lactam_class-A"/>
</dbReference>
<evidence type="ECO:0000259" key="1">
    <source>
        <dbReference type="Pfam" id="PF13354"/>
    </source>
</evidence>
<dbReference type="OrthoDB" id="142970at2"/>
<dbReference type="GO" id="GO:0030655">
    <property type="term" value="P:beta-lactam antibiotic catabolic process"/>
    <property type="evidence" value="ECO:0007669"/>
    <property type="project" value="InterPro"/>
</dbReference>
<gene>
    <name evidence="2" type="ORF">KDA_36480</name>
</gene>
<reference evidence="3" key="1">
    <citation type="submission" date="2018-12" db="EMBL/GenBank/DDBJ databases">
        <title>Tengunoibacter tsumagoiensis gen. nov., sp. nov., Dictyobacter kobayashii sp. nov., D. alpinus sp. nov., and D. joshuensis sp. nov. and description of Dictyobacteraceae fam. nov. within the order Ktedonobacterales isolated from Tengu-no-mugimeshi.</title>
        <authorList>
            <person name="Wang C.M."/>
            <person name="Zheng Y."/>
            <person name="Sakai Y."/>
            <person name="Toyoda A."/>
            <person name="Minakuchi Y."/>
            <person name="Abe K."/>
            <person name="Yokota A."/>
            <person name="Yabe S."/>
        </authorList>
    </citation>
    <scope>NUCLEOTIDE SEQUENCE [LARGE SCALE GENOMIC DNA]</scope>
    <source>
        <strain evidence="3">Uno16</strain>
    </source>
</reference>
<dbReference type="InterPro" id="IPR045155">
    <property type="entry name" value="Beta-lactam_cat"/>
</dbReference>